<dbReference type="AlphaFoldDB" id="S4PET1"/>
<sequence length="81" mass="8460">IVDVGSNDAIVSTSEDGNVFQPETAFSNPTDIETVSSLSTPDSTITSKVKDVNPISVLSLTNESKSEMNSDITSTHVTDAA</sequence>
<reference evidence="2" key="2">
    <citation type="submission" date="2013-05" db="EMBL/GenBank/DDBJ databases">
        <authorList>
            <person name="Carter J.-M."/>
            <person name="Baker S.C."/>
            <person name="Pink R."/>
            <person name="Carter D.R.F."/>
            <person name="Collins A."/>
            <person name="Tomlin J."/>
            <person name="Gibbs M."/>
            <person name="Breuker C.J."/>
        </authorList>
    </citation>
    <scope>NUCLEOTIDE SEQUENCE</scope>
    <source>
        <tissue evidence="2">Ovary</tissue>
    </source>
</reference>
<dbReference type="EMBL" id="GAIX01003126">
    <property type="protein sequence ID" value="JAA89434.1"/>
    <property type="molecule type" value="Transcribed_RNA"/>
</dbReference>
<name>S4PET1_9NEOP</name>
<feature type="region of interest" description="Disordered" evidence="1">
    <location>
        <begin position="1"/>
        <end position="44"/>
    </location>
</feature>
<feature type="non-terminal residue" evidence="2">
    <location>
        <position position="81"/>
    </location>
</feature>
<reference evidence="2" key="1">
    <citation type="journal article" date="2013" name="BMC Genomics">
        <title>Unscrambling butterfly oogenesis.</title>
        <authorList>
            <person name="Carter J.M."/>
            <person name="Baker S.C."/>
            <person name="Pink R."/>
            <person name="Carter D.R."/>
            <person name="Collins A."/>
            <person name="Tomlin J."/>
            <person name="Gibbs M."/>
            <person name="Breuker C.J."/>
        </authorList>
    </citation>
    <scope>NUCLEOTIDE SEQUENCE</scope>
    <source>
        <tissue evidence="2">Ovary</tissue>
    </source>
</reference>
<keyword evidence="2" id="KW-0648">Protein biosynthesis</keyword>
<proteinExistence type="predicted"/>
<accession>S4PET1</accession>
<feature type="non-terminal residue" evidence="2">
    <location>
        <position position="1"/>
    </location>
</feature>
<evidence type="ECO:0000256" key="1">
    <source>
        <dbReference type="SAM" id="MobiDB-lite"/>
    </source>
</evidence>
<dbReference type="GO" id="GO:0003743">
    <property type="term" value="F:translation initiation factor activity"/>
    <property type="evidence" value="ECO:0007669"/>
    <property type="project" value="UniProtKB-KW"/>
</dbReference>
<organism evidence="2">
    <name type="scientific">Pararge aegeria</name>
    <name type="common">speckled wood butterfly</name>
    <dbReference type="NCBI Taxonomy" id="116150"/>
    <lineage>
        <taxon>Eukaryota</taxon>
        <taxon>Metazoa</taxon>
        <taxon>Ecdysozoa</taxon>
        <taxon>Arthropoda</taxon>
        <taxon>Hexapoda</taxon>
        <taxon>Insecta</taxon>
        <taxon>Pterygota</taxon>
        <taxon>Neoptera</taxon>
        <taxon>Endopterygota</taxon>
        <taxon>Lepidoptera</taxon>
        <taxon>Glossata</taxon>
        <taxon>Ditrysia</taxon>
        <taxon>Papilionoidea</taxon>
        <taxon>Nymphalidae</taxon>
        <taxon>Satyrinae</taxon>
        <taxon>Satyrini</taxon>
        <taxon>Parargina</taxon>
        <taxon>Pararge</taxon>
    </lineage>
</organism>
<protein>
    <submittedName>
        <fullName evidence="2">Eukaryotic translation initiation factor 4 gamma</fullName>
    </submittedName>
</protein>
<keyword evidence="2" id="KW-0396">Initiation factor</keyword>
<feature type="compositionally biased region" description="Polar residues" evidence="1">
    <location>
        <begin position="24"/>
        <end position="44"/>
    </location>
</feature>
<evidence type="ECO:0000313" key="2">
    <source>
        <dbReference type="EMBL" id="JAA89434.1"/>
    </source>
</evidence>